<dbReference type="Gene3D" id="3.90.550.10">
    <property type="entry name" value="Spore Coat Polysaccharide Biosynthesis Protein SpsA, Chain A"/>
    <property type="match status" value="1"/>
</dbReference>
<evidence type="ECO:0000256" key="1">
    <source>
        <dbReference type="ARBA" id="ARBA00022679"/>
    </source>
</evidence>
<feature type="site" description="Transition state stabilizer" evidence="4">
    <location>
        <position position="22"/>
    </location>
</feature>
<dbReference type="PANTHER" id="PTHR32125">
    <property type="entry name" value="2-C-METHYL-D-ERYTHRITOL 4-PHOSPHATE CYTIDYLYLTRANSFERASE, CHLOROPLASTIC"/>
    <property type="match status" value="1"/>
</dbReference>
<name>A0A926DYS1_9FIRM</name>
<keyword evidence="3 4" id="KW-0414">Isoprene biosynthesis</keyword>
<dbReference type="InterPro" id="IPR029044">
    <property type="entry name" value="Nucleotide-diphossugar_trans"/>
</dbReference>
<comment type="similarity">
    <text evidence="4">Belongs to the IspD/TarI cytidylyltransferase family. IspD subfamily.</text>
</comment>
<comment type="catalytic activity">
    <reaction evidence="4">
        <text>2-C-methyl-D-erythritol 4-phosphate + CTP + H(+) = 4-CDP-2-C-methyl-D-erythritol + diphosphate</text>
        <dbReference type="Rhea" id="RHEA:13429"/>
        <dbReference type="ChEBI" id="CHEBI:15378"/>
        <dbReference type="ChEBI" id="CHEBI:33019"/>
        <dbReference type="ChEBI" id="CHEBI:37563"/>
        <dbReference type="ChEBI" id="CHEBI:57823"/>
        <dbReference type="ChEBI" id="CHEBI:58262"/>
        <dbReference type="EC" id="2.7.7.60"/>
    </reaction>
</comment>
<dbReference type="FunFam" id="3.90.550.10:FF:000003">
    <property type="entry name" value="2-C-methyl-D-erythritol 4-phosphate cytidylyltransferase"/>
    <property type="match status" value="1"/>
</dbReference>
<dbReference type="Pfam" id="PF01128">
    <property type="entry name" value="IspD"/>
    <property type="match status" value="1"/>
</dbReference>
<evidence type="ECO:0000256" key="3">
    <source>
        <dbReference type="ARBA" id="ARBA00023229"/>
    </source>
</evidence>
<dbReference type="NCBIfam" id="TIGR00453">
    <property type="entry name" value="ispD"/>
    <property type="match status" value="1"/>
</dbReference>
<protein>
    <recommendedName>
        <fullName evidence="4">2-C-methyl-D-erythritol 4-phosphate cytidylyltransferase</fullName>
        <ecNumber evidence="4">2.7.7.60</ecNumber>
    </recommendedName>
    <alternativeName>
        <fullName evidence="4">4-diphosphocytidyl-2C-methyl-D-erythritol synthase</fullName>
    </alternativeName>
    <alternativeName>
        <fullName evidence="4">MEP cytidylyltransferase</fullName>
        <shortName evidence="4">MCT</shortName>
    </alternativeName>
</protein>
<dbReference type="EC" id="2.7.7.60" evidence="4"/>
<sequence>MFERKKRPFVSAVIVAAGDASRMEGIDKQLLDIGGVPVVIRSILAFEQSRKVDEIIVVTKKESIPELNRQVREFACDKVKFIVKGGDSRQQSVFCGIQCVDERCAYVAVHDGARPMVLTDAVDGCIDDAVEYGAALLAVRVKDTIKAADAQNMVERTVSRDNLYSAQTPQIFEIGLYRRAMQMALDRGTDYTDDCQLVEAAGQKVYLSQGDDSNIKITTPDDIPFAEALLAQREGNFL</sequence>
<gene>
    <name evidence="4 5" type="primary">ispD</name>
    <name evidence="5" type="ORF">H8711_03850</name>
</gene>
<proteinExistence type="inferred from homology"/>
<evidence type="ECO:0000256" key="4">
    <source>
        <dbReference type="HAMAP-Rule" id="MF_00108"/>
    </source>
</evidence>
<feature type="site" description="Transition state stabilizer" evidence="4">
    <location>
        <position position="28"/>
    </location>
</feature>
<keyword evidence="1 4" id="KW-0808">Transferase</keyword>
<dbReference type="InterPro" id="IPR001228">
    <property type="entry name" value="IspD"/>
</dbReference>
<dbReference type="SUPFAM" id="SSF53448">
    <property type="entry name" value="Nucleotide-diphospho-sugar transferases"/>
    <property type="match status" value="1"/>
</dbReference>
<dbReference type="RefSeq" id="WP_249282219.1">
    <property type="nucleotide sequence ID" value="NZ_JACRST010000003.1"/>
</dbReference>
<comment type="function">
    <text evidence="4">Catalyzes the formation of 4-diphosphocytidyl-2-C-methyl-D-erythritol from CTP and 2-C-methyl-D-erythritol 4-phosphate (MEP).</text>
</comment>
<dbReference type="EMBL" id="JACRST010000003">
    <property type="protein sequence ID" value="MBC8546069.1"/>
    <property type="molecule type" value="Genomic_DNA"/>
</dbReference>
<evidence type="ECO:0000256" key="2">
    <source>
        <dbReference type="ARBA" id="ARBA00022695"/>
    </source>
</evidence>
<reference evidence="5" key="1">
    <citation type="submission" date="2020-08" db="EMBL/GenBank/DDBJ databases">
        <title>Genome public.</title>
        <authorList>
            <person name="Liu C."/>
            <person name="Sun Q."/>
        </authorList>
    </citation>
    <scope>NUCLEOTIDE SEQUENCE</scope>
    <source>
        <strain evidence="5">NSJ-31</strain>
    </source>
</reference>
<dbReference type="AlphaFoldDB" id="A0A926DYS1"/>
<dbReference type="InterPro" id="IPR034683">
    <property type="entry name" value="IspD/TarI"/>
</dbReference>
<dbReference type="GO" id="GO:0019288">
    <property type="term" value="P:isopentenyl diphosphate biosynthetic process, methylerythritol 4-phosphate pathway"/>
    <property type="evidence" value="ECO:0007669"/>
    <property type="project" value="UniProtKB-UniRule"/>
</dbReference>
<comment type="pathway">
    <text evidence="4">Isoprenoid biosynthesis; isopentenyl diphosphate biosynthesis via DXP pathway; isopentenyl diphosphate from 1-deoxy-D-xylulose 5-phosphate: step 2/6.</text>
</comment>
<dbReference type="PANTHER" id="PTHR32125:SF4">
    <property type="entry name" value="2-C-METHYL-D-ERYTHRITOL 4-PHOSPHATE CYTIDYLYLTRANSFERASE, CHLOROPLASTIC"/>
    <property type="match status" value="1"/>
</dbReference>
<dbReference type="CDD" id="cd02516">
    <property type="entry name" value="CDP-ME_synthetase"/>
    <property type="match status" value="1"/>
</dbReference>
<dbReference type="HAMAP" id="MF_00108">
    <property type="entry name" value="IspD"/>
    <property type="match status" value="1"/>
</dbReference>
<evidence type="ECO:0000313" key="5">
    <source>
        <dbReference type="EMBL" id="MBC8546069.1"/>
    </source>
</evidence>
<keyword evidence="6" id="KW-1185">Reference proteome</keyword>
<feature type="site" description="Positions MEP for the nucleophilic attack" evidence="4">
    <location>
        <position position="216"/>
    </location>
</feature>
<feature type="site" description="Positions MEP for the nucleophilic attack" evidence="4">
    <location>
        <position position="160"/>
    </location>
</feature>
<keyword evidence="2 4" id="KW-0548">Nucleotidyltransferase</keyword>
<evidence type="ECO:0000313" key="6">
    <source>
        <dbReference type="Proteomes" id="UP000653127"/>
    </source>
</evidence>
<accession>A0A926DYS1</accession>
<organism evidence="5 6">
    <name type="scientific">Ligaoa zhengdingensis</name>
    <dbReference type="NCBI Taxonomy" id="2763658"/>
    <lineage>
        <taxon>Bacteria</taxon>
        <taxon>Bacillati</taxon>
        <taxon>Bacillota</taxon>
        <taxon>Clostridia</taxon>
        <taxon>Eubacteriales</taxon>
        <taxon>Oscillospiraceae</taxon>
        <taxon>Ligaoa</taxon>
    </lineage>
</organism>
<dbReference type="Proteomes" id="UP000653127">
    <property type="component" value="Unassembled WGS sequence"/>
</dbReference>
<comment type="caution">
    <text evidence="5">The sequence shown here is derived from an EMBL/GenBank/DDBJ whole genome shotgun (WGS) entry which is preliminary data.</text>
</comment>
<dbReference type="InterPro" id="IPR050088">
    <property type="entry name" value="IspD/TarI_cytidylyltransf_bact"/>
</dbReference>
<dbReference type="GO" id="GO:0050518">
    <property type="term" value="F:2-C-methyl-D-erythritol 4-phosphate cytidylyltransferase activity"/>
    <property type="evidence" value="ECO:0007669"/>
    <property type="project" value="UniProtKB-UniRule"/>
</dbReference>